<comment type="caution">
    <text evidence="2">The sequence shown here is derived from an EMBL/GenBank/DDBJ whole genome shotgun (WGS) entry which is preliminary data.</text>
</comment>
<evidence type="ECO:0000313" key="2">
    <source>
        <dbReference type="EMBL" id="KAJ5152433.1"/>
    </source>
</evidence>
<sequence length="456" mass="51721">MVPFDPENLSPCEVPALDVFDHDPVDWDAWLTPEAILDETNPSQLLLQHIPQLDPERSEDSLPSDESLRMVQSLDSKKRAYERAHDDKYPNTKSRRTCLCEMQKYRRSSSLEHRNEQLKSPEPTSALGSAGISQKTFLTSPDFELLKVQDIEREASHNNRPISNWDHADQYIDCIQKICQIATGETLSQQQARDVKNCCDDLVTNLQSKGLIATSKSLLVDCHLYALPSLDSYDLNSSLTACVAYLRYLNSVAGSTSKPGHIQRRLAQIWIYIHFENYVNDLQKCETDGLPLNRRGRAISTIARDSILQATHESQFMPQKADRGFLSDQCRWGERWWKVATCMGLGVVLLASEDLANQIGRRTAFQNKMVDTLAIYVLNRYPALISLYRSFEPMTVGLMLGDTAFPRDKLNTLQEALVGDEAFLSYKQERWLIPNLESLSRLAATHLVIIQRSQAG</sequence>
<proteinExistence type="predicted"/>
<dbReference type="AlphaFoldDB" id="A0A9W9HLT1"/>
<dbReference type="EMBL" id="JAPQKO010000007">
    <property type="protein sequence ID" value="KAJ5152433.1"/>
    <property type="molecule type" value="Genomic_DNA"/>
</dbReference>
<dbReference type="Proteomes" id="UP001146351">
    <property type="component" value="Unassembled WGS sequence"/>
</dbReference>
<dbReference type="OrthoDB" id="4494341at2759"/>
<protein>
    <submittedName>
        <fullName evidence="2">Uncharacterized protein</fullName>
    </submittedName>
</protein>
<feature type="compositionally biased region" description="Basic and acidic residues" evidence="1">
    <location>
        <begin position="75"/>
        <end position="90"/>
    </location>
</feature>
<keyword evidence="3" id="KW-1185">Reference proteome</keyword>
<reference evidence="2" key="2">
    <citation type="journal article" date="2023" name="IMA Fungus">
        <title>Comparative genomic study of the Penicillium genus elucidates a diverse pangenome and 15 lateral gene transfer events.</title>
        <authorList>
            <person name="Petersen C."/>
            <person name="Sorensen T."/>
            <person name="Nielsen M.R."/>
            <person name="Sondergaard T.E."/>
            <person name="Sorensen J.L."/>
            <person name="Fitzpatrick D.A."/>
            <person name="Frisvad J.C."/>
            <person name="Nielsen K.L."/>
        </authorList>
    </citation>
    <scope>NUCLEOTIDE SEQUENCE</scope>
    <source>
        <strain evidence="2">IBT 21917</strain>
    </source>
</reference>
<name>A0A9W9HLT1_9EURO</name>
<feature type="region of interest" description="Disordered" evidence="1">
    <location>
        <begin position="110"/>
        <end position="130"/>
    </location>
</feature>
<organism evidence="2 3">
    <name type="scientific">Penicillium capsulatum</name>
    <dbReference type="NCBI Taxonomy" id="69766"/>
    <lineage>
        <taxon>Eukaryota</taxon>
        <taxon>Fungi</taxon>
        <taxon>Dikarya</taxon>
        <taxon>Ascomycota</taxon>
        <taxon>Pezizomycotina</taxon>
        <taxon>Eurotiomycetes</taxon>
        <taxon>Eurotiomycetidae</taxon>
        <taxon>Eurotiales</taxon>
        <taxon>Aspergillaceae</taxon>
        <taxon>Penicillium</taxon>
    </lineage>
</organism>
<feature type="compositionally biased region" description="Basic and acidic residues" evidence="1">
    <location>
        <begin position="110"/>
        <end position="119"/>
    </location>
</feature>
<evidence type="ECO:0000256" key="1">
    <source>
        <dbReference type="SAM" id="MobiDB-lite"/>
    </source>
</evidence>
<feature type="region of interest" description="Disordered" evidence="1">
    <location>
        <begin position="53"/>
        <end position="90"/>
    </location>
</feature>
<reference evidence="2" key="1">
    <citation type="submission" date="2022-11" db="EMBL/GenBank/DDBJ databases">
        <authorList>
            <person name="Petersen C."/>
        </authorList>
    </citation>
    <scope>NUCLEOTIDE SEQUENCE</scope>
    <source>
        <strain evidence="2">IBT 21917</strain>
    </source>
</reference>
<accession>A0A9W9HLT1</accession>
<evidence type="ECO:0000313" key="3">
    <source>
        <dbReference type="Proteomes" id="UP001146351"/>
    </source>
</evidence>
<gene>
    <name evidence="2" type="ORF">N7492_009713</name>
</gene>